<protein>
    <submittedName>
        <fullName evidence="3">Uncharacterized protein</fullName>
    </submittedName>
</protein>
<accession>A0A836KR34</accession>
<keyword evidence="1" id="KW-0175">Coiled coil</keyword>
<proteinExistence type="predicted"/>
<dbReference type="Proteomes" id="UP000674179">
    <property type="component" value="Chromosome 28"/>
</dbReference>
<feature type="region of interest" description="Disordered" evidence="2">
    <location>
        <begin position="695"/>
        <end position="807"/>
    </location>
</feature>
<feature type="region of interest" description="Disordered" evidence="2">
    <location>
        <begin position="901"/>
        <end position="932"/>
    </location>
</feature>
<feature type="region of interest" description="Disordered" evidence="2">
    <location>
        <begin position="1491"/>
        <end position="1563"/>
    </location>
</feature>
<feature type="region of interest" description="Disordered" evidence="2">
    <location>
        <begin position="1597"/>
        <end position="1617"/>
    </location>
</feature>
<feature type="compositionally biased region" description="Acidic residues" evidence="2">
    <location>
        <begin position="719"/>
        <end position="730"/>
    </location>
</feature>
<reference evidence="3 4" key="1">
    <citation type="submission" date="2021-02" db="EMBL/GenBank/DDBJ databases">
        <title>Leishmania (Mundinia) enrietti genome sequencing and assembly.</title>
        <authorList>
            <person name="Almutairi H."/>
            <person name="Gatherer D."/>
        </authorList>
    </citation>
    <scope>NUCLEOTIDE SEQUENCE [LARGE SCALE GENOMIC DNA]</scope>
    <source>
        <strain evidence="3">CUR178</strain>
    </source>
</reference>
<feature type="region of interest" description="Disordered" evidence="2">
    <location>
        <begin position="125"/>
        <end position="147"/>
    </location>
</feature>
<comment type="caution">
    <text evidence="3">The sequence shown here is derived from an EMBL/GenBank/DDBJ whole genome shotgun (WGS) entry which is preliminary data.</text>
</comment>
<feature type="compositionally biased region" description="Polar residues" evidence="2">
    <location>
        <begin position="1509"/>
        <end position="1518"/>
    </location>
</feature>
<keyword evidence="4" id="KW-1185">Reference proteome</keyword>
<feature type="compositionally biased region" description="Polar residues" evidence="2">
    <location>
        <begin position="1"/>
        <end position="11"/>
    </location>
</feature>
<feature type="compositionally biased region" description="Basic and acidic residues" evidence="2">
    <location>
        <begin position="1647"/>
        <end position="1656"/>
    </location>
</feature>
<evidence type="ECO:0000313" key="3">
    <source>
        <dbReference type="EMBL" id="KAG5475088.1"/>
    </source>
</evidence>
<feature type="compositionally biased region" description="Polar residues" evidence="2">
    <location>
        <begin position="454"/>
        <end position="469"/>
    </location>
</feature>
<feature type="compositionally biased region" description="Polar residues" evidence="2">
    <location>
        <begin position="519"/>
        <end position="530"/>
    </location>
</feature>
<feature type="region of interest" description="Disordered" evidence="2">
    <location>
        <begin position="173"/>
        <end position="229"/>
    </location>
</feature>
<evidence type="ECO:0000313" key="4">
    <source>
        <dbReference type="Proteomes" id="UP000674179"/>
    </source>
</evidence>
<dbReference type="RefSeq" id="XP_067691617.1">
    <property type="nucleotide sequence ID" value="XM_067836246.1"/>
</dbReference>
<feature type="compositionally biased region" description="Polar residues" evidence="2">
    <location>
        <begin position="1540"/>
        <end position="1552"/>
    </location>
</feature>
<feature type="region of interest" description="Disordered" evidence="2">
    <location>
        <begin position="450"/>
        <end position="475"/>
    </location>
</feature>
<dbReference type="KEGG" id="lenr:94171756"/>
<sequence>MMDNSAVSRSLLSPPPRREMPASLNPEDVIASRYLKRLGDTFICTSQKGIGNRLDESADDVAAAGGCRIGSRKVSLMRRHPSARNALYAVSTAPPAAMFASVPQDRDAAPTFAANRRWRQRVASLGTTSNDDHTLPPGSLIGSPHTATKSGPPCMDFAHVASVDDCLAMSRLRPSQAPGSTHRRRRGGSDGSTVWRTPEAAPSEPIGHPHSRNKGKPNQRLSHSLPCVSRPSSQLGSSICGSSLVSLHFDEWDIQSITSALVRRRRGKATKGELARAEADSVMAQAVELMASAGLPRRTLRGHTERVAQVLAQEHSKLLLLLGRRDNVESDIEDMLELADAARDKVQQERLNLLTIPTAQAESNAAVLSSAGDANPRACDMGGERAASRVNTAPSLDLASVRRQLRKLSTKLLRSGATDLDATQLRRLVDRLEDHLDMVAEILEEEAGDEVTIDSETQSLRGATGTPSATALPRRGQSLWQRLERAKKEQHDLLEASSNLTLMKWLVESADMELLTDMEQPQSTESSENRATGAGTRAGEEEDEGSASTAYEETATASMRNIPHQSVSHATLNGSSSTSAPIAVTRELGTAELRHQERHRISLATATSEPSMVPFSLTDLIGGSKASGSCTTALFPSVGGQQQQRRGRKDASVTPSTSSIAHLHQLNLLSFMSEALSQCELERLNAAKLLKKRPLSSPSMRLQPQASSFGEDGRQQGLEEAEDEEADAEDALMQSTGMIEGDDRARRGAGGSVSGARRPSSSTPAAIATARGDLRPSAIANASEKRLHSPGATPLRQRQHRSTISRDQKLVPAAKLHNLRSGLLHDLHELWTLHNYAHLIEARRRELARGAGKGNAEYAAEMEQKLAEHRVQLEAMRRAREEAAALTQEWEQCSSILRAGSGSRPVASASSQRTVATEYGQGKRPSTGADLWSRASSSGVRLVEKRPSAATLQRRLAEKTVPESAETELLREHLADKGLVFTVVGVKKNRHGSTVRGAASAADTDASAAATRHRKKSSSHSVSLGGTSESDCFLYYELRVEKPLSAPTSARTDAGGATRSPPPVLASAGSVAAVVQVSSRRLMNLKMTADAGVAMREVAKGAVVTVNITHGDPPRRLLTLTPAKLHKAVSYAQAFSFSAEDAFGGTEQRHQSPHEMWEVGSTASAVFAFPTGNCDCRSGSRSSSLDSRKVQSVEQTPDTTGLAAHSGSEAARTSKTDVAGQRSPKELTKAAPPKMPGGQSLERTRMSSASMPAATTHIETTRKPSRPGASASRTPFAGEMVLPSSHTTLNASQPSPRAPVQLPQSPPLSFMPRSIDEWGVPHAHTEMEAVEKNAVVLTVLQVGEEGDAAAEAAKRELGESRASAAEQLLAVIPDRGILSLVEGWRSSGADPSASERAAGRKMTADAGATSAVDAMAAEILRQAMMDGADGSADVKGSCAKPGGFLDDVGEERLTNTARLATEEGMTAADLRCPPASSDEGDRVCISRVASHEAERSVSPPFSGADFGATQLSSSSKQEQLGVDEQATTGLLSGGEITPAASASSALRTSQTARRPAAEPRKMQAPLLTITSHAHPLRAADVESYHGGLFRFDYPDGGSGDASTMPPLPAAKPHPPRKALRKGISFRFSAQMSSADAAGPQSGPAFPSKDKAPKSDETELETLVPPPVVVVERTRGNAKPHMLLPRQAAESLLGPSLRDMARDRLVSGDIVRHTGRQGSEGAEGALHSTIDDAPISLQAALTAANSVLPTTGAAAAAAADPQTVSHIQKFMQAVKSECSRRGTAGGGAVTSATNKRPPHVVGGAAGLALRTELDQLQEDARELFMMDPLRYDTVISELMEQVARTLKQELAHSTSTSTTEGTGGRMAGAAWALPNSDPFTASHRGEPDARAGDDGLSTTEAAVTAARFTQERPSCTSFSVHSMLLQFETPEEDGSERDRGQGVGLRVSQMYLSSMVTRKRGSRVGSSAGGVPVLPPLSSRAVLASTQIRISRASEAAPGSDDGGGDQLLPSVMSLPPQTATQLRDTHTLVMKDGAIDQAAAHRRASCADAAAEVERILYEQMKAQLLLRAIIAKMKEMWQRKQQHAEARHRERIAKYRQRLVRHALAAAWPLERQRVIHLHKLIYLLDRQVGRVHGWLPHYADSNILMGASSLALLSRNVGGASLPAASIGAHACLASWYRQRDQVALDAALDSDGVSAAHVCPRYLHYLPQRRMYHYMRLAKERRMLPLRLVRTDIHQSHSRHILIGYEKVALESVGEGVDGARGGVRTDGWPQRKALRCRRGQLSDHAAPFQKTQYEDMHTRGERERYRRRLQRTAAFQSVSKMYSPRTRQDALLPFPLH</sequence>
<feature type="region of interest" description="Disordered" evidence="2">
    <location>
        <begin position="1"/>
        <end position="24"/>
    </location>
</feature>
<gene>
    <name evidence="3" type="ORF">CUR178_04538</name>
</gene>
<feature type="region of interest" description="Disordered" evidence="2">
    <location>
        <begin position="517"/>
        <end position="561"/>
    </location>
</feature>
<feature type="compositionally biased region" description="Basic and acidic residues" evidence="2">
    <location>
        <begin position="1882"/>
        <end position="1892"/>
    </location>
</feature>
<feature type="compositionally biased region" description="Low complexity" evidence="2">
    <location>
        <begin position="546"/>
        <end position="558"/>
    </location>
</feature>
<feature type="region of interest" description="Disordered" evidence="2">
    <location>
        <begin position="1286"/>
        <end position="1305"/>
    </location>
</feature>
<feature type="compositionally biased region" description="Low complexity" evidence="2">
    <location>
        <begin position="754"/>
        <end position="771"/>
    </location>
</feature>
<organism evidence="3 4">
    <name type="scientific">Leishmania enriettii</name>
    <dbReference type="NCBI Taxonomy" id="5663"/>
    <lineage>
        <taxon>Eukaryota</taxon>
        <taxon>Discoba</taxon>
        <taxon>Euglenozoa</taxon>
        <taxon>Kinetoplastea</taxon>
        <taxon>Metakinetoplastina</taxon>
        <taxon>Trypanosomatida</taxon>
        <taxon>Trypanosomatidae</taxon>
        <taxon>Leishmaniinae</taxon>
        <taxon>Leishmania</taxon>
    </lineage>
</organism>
<feature type="region of interest" description="Disordered" evidence="2">
    <location>
        <begin position="1991"/>
        <end position="2012"/>
    </location>
</feature>
<feature type="region of interest" description="Disordered" evidence="2">
    <location>
        <begin position="992"/>
        <end position="1026"/>
    </location>
</feature>
<feature type="coiled-coil region" evidence="1">
    <location>
        <begin position="325"/>
        <end position="352"/>
    </location>
</feature>
<feature type="coiled-coil region" evidence="1">
    <location>
        <begin position="859"/>
        <end position="889"/>
    </location>
</feature>
<feature type="region of interest" description="Disordered" evidence="2">
    <location>
        <begin position="1848"/>
        <end position="1896"/>
    </location>
</feature>
<feature type="region of interest" description="Disordered" evidence="2">
    <location>
        <begin position="1177"/>
        <end position="1275"/>
    </location>
</feature>
<dbReference type="GeneID" id="94171756"/>
<dbReference type="EMBL" id="JAFHKP010000028">
    <property type="protein sequence ID" value="KAG5475088.1"/>
    <property type="molecule type" value="Genomic_DNA"/>
</dbReference>
<evidence type="ECO:0000256" key="2">
    <source>
        <dbReference type="SAM" id="MobiDB-lite"/>
    </source>
</evidence>
<feature type="region of interest" description="Disordered" evidence="2">
    <location>
        <begin position="1630"/>
        <end position="1662"/>
    </location>
</feature>
<feature type="region of interest" description="Disordered" evidence="2">
    <location>
        <begin position="634"/>
        <end position="656"/>
    </location>
</feature>
<dbReference type="OrthoDB" id="267027at2759"/>
<evidence type="ECO:0000256" key="1">
    <source>
        <dbReference type="SAM" id="Coils"/>
    </source>
</evidence>
<name>A0A836KR34_LEIEN</name>
<feature type="compositionally biased region" description="Polar residues" evidence="2">
    <location>
        <begin position="1286"/>
        <end position="1295"/>
    </location>
</feature>
<feature type="compositionally biased region" description="Low complexity" evidence="2">
    <location>
        <begin position="998"/>
        <end position="1010"/>
    </location>
</feature>
<feature type="compositionally biased region" description="Polar residues" evidence="2">
    <location>
        <begin position="696"/>
        <end position="708"/>
    </location>
</feature>